<dbReference type="PRINTS" id="PR02045">
    <property type="entry name" value="F138DOMAIN"/>
</dbReference>
<dbReference type="Proteomes" id="UP000006718">
    <property type="component" value="Chromosome 15"/>
</dbReference>
<sequence length="127" mass="14420">MRAGVRRSEWGMLELQIYLFLLFEMESRFVTQAGVQWCDLGSLQPLSSRFKHFSCLSLPRSWDYGHLPPFFAFLVETEFHHVGQAGLELLTSGRPPTSASQSAGIIGVSHRTQPRITDLMRPRLEGI</sequence>
<dbReference type="AlphaFoldDB" id="A0A5F7ZRM7"/>
<reference evidence="1" key="4">
    <citation type="submission" date="2025-09" db="UniProtKB">
        <authorList>
            <consortium name="Ensembl"/>
        </authorList>
    </citation>
    <scope>IDENTIFICATION</scope>
    <source>
        <strain evidence="1">17573</strain>
    </source>
</reference>
<protein>
    <submittedName>
        <fullName evidence="1">Uncharacterized protein</fullName>
    </submittedName>
</protein>
<dbReference type="VEuPathDB" id="HostDB:ENSMMUG00000061477"/>
<proteinExistence type="predicted"/>
<keyword evidence="2" id="KW-1185">Reference proteome</keyword>
<reference evidence="1" key="3">
    <citation type="submission" date="2025-08" db="UniProtKB">
        <authorList>
            <consortium name="Ensembl"/>
        </authorList>
    </citation>
    <scope>IDENTIFICATION</scope>
    <source>
        <strain evidence="1">17573</strain>
    </source>
</reference>
<reference evidence="2" key="1">
    <citation type="journal article" date="2007" name="Science">
        <title>Evolutionary and biomedical insights from the rhesus macaque genome.</title>
        <authorList>
            <person name="Gibbs R.A."/>
            <person name="Rogers J."/>
            <person name="Katze M.G."/>
            <person name="Bumgarner R."/>
            <person name="Weinstock G.M."/>
            <person name="Mardis E.R."/>
            <person name="Remington K.A."/>
            <person name="Strausberg R.L."/>
            <person name="Venter J.C."/>
            <person name="Wilson R.K."/>
            <person name="Batzer M.A."/>
            <person name="Bustamante C.D."/>
            <person name="Eichler E.E."/>
            <person name="Hahn M.W."/>
            <person name="Hardison R.C."/>
            <person name="Makova K.D."/>
            <person name="Miller W."/>
            <person name="Milosavljevic A."/>
            <person name="Palermo R.E."/>
            <person name="Siepel A."/>
            <person name="Sikela J.M."/>
            <person name="Attaway T."/>
            <person name="Bell S."/>
            <person name="Bernard K.E."/>
            <person name="Buhay C.J."/>
            <person name="Chandrabose M.N."/>
            <person name="Dao M."/>
            <person name="Davis C."/>
            <person name="Delehaunty K.D."/>
            <person name="Ding Y."/>
            <person name="Dinh H.H."/>
            <person name="Dugan-Rocha S."/>
            <person name="Fulton L.A."/>
            <person name="Gabisi R.A."/>
            <person name="Garner T.T."/>
            <person name="Godfrey J."/>
            <person name="Hawes A.C."/>
            <person name="Hernandez J."/>
            <person name="Hines S."/>
            <person name="Holder M."/>
            <person name="Hume J."/>
            <person name="Jhangiani S.N."/>
            <person name="Joshi V."/>
            <person name="Khan Z.M."/>
            <person name="Kirkness E.F."/>
            <person name="Cree A."/>
            <person name="Fowler R.G."/>
            <person name="Lee S."/>
            <person name="Lewis L.R."/>
            <person name="Li Z."/>
            <person name="Liu Y.-S."/>
            <person name="Moore S.M."/>
            <person name="Muzny D."/>
            <person name="Nazareth L.V."/>
            <person name="Ngo D.N."/>
            <person name="Okwuonu G.O."/>
            <person name="Pai G."/>
            <person name="Parker D."/>
            <person name="Paul H.A."/>
            <person name="Pfannkoch C."/>
            <person name="Pohl C.S."/>
            <person name="Rogers Y.-H.C."/>
            <person name="Ruiz S.J."/>
            <person name="Sabo A."/>
            <person name="Santibanez J."/>
            <person name="Schneider B.W."/>
            <person name="Smith S.M."/>
            <person name="Sodergren E."/>
            <person name="Svatek A.F."/>
            <person name="Utterback T.R."/>
            <person name="Vattathil S."/>
            <person name="Warren W."/>
            <person name="White C.S."/>
            <person name="Chinwalla A.T."/>
            <person name="Feng Y."/>
            <person name="Halpern A.L."/>
            <person name="Hillier L.W."/>
            <person name="Huang X."/>
            <person name="Minx P."/>
            <person name="Nelson J.O."/>
            <person name="Pepin K.H."/>
            <person name="Qin X."/>
            <person name="Sutton G.G."/>
            <person name="Venter E."/>
            <person name="Walenz B.P."/>
            <person name="Wallis J.W."/>
            <person name="Worley K.C."/>
            <person name="Yang S.-P."/>
            <person name="Jones S.M."/>
            <person name="Marra M.A."/>
            <person name="Rocchi M."/>
            <person name="Schein J.E."/>
            <person name="Baertsch R."/>
            <person name="Clarke L."/>
            <person name="Csuros M."/>
            <person name="Glasscock J."/>
            <person name="Harris R.A."/>
            <person name="Havlak P."/>
            <person name="Jackson A.R."/>
            <person name="Jiang H."/>
            <person name="Liu Y."/>
            <person name="Messina D.N."/>
            <person name="Shen Y."/>
            <person name="Song H.X.-Z."/>
            <person name="Wylie T."/>
            <person name="Zhang L."/>
            <person name="Birney E."/>
            <person name="Han K."/>
            <person name="Konkel M.K."/>
            <person name="Lee J."/>
            <person name="Smit A.F.A."/>
            <person name="Ullmer B."/>
            <person name="Wang H."/>
            <person name="Xing J."/>
            <person name="Burhans R."/>
            <person name="Cheng Z."/>
            <person name="Karro J.E."/>
            <person name="Ma J."/>
            <person name="Raney B."/>
            <person name="She X."/>
            <person name="Cox M.J."/>
            <person name="Demuth J.P."/>
            <person name="Dumas L.J."/>
            <person name="Han S.-G."/>
            <person name="Hopkins J."/>
            <person name="Karimpour-Fard A."/>
            <person name="Kim Y.H."/>
            <person name="Pollack J.R."/>
            <person name="Vinar T."/>
            <person name="Addo-Quaye C."/>
            <person name="Degenhardt J."/>
            <person name="Denby A."/>
            <person name="Hubisz M.J."/>
            <person name="Indap A."/>
            <person name="Kosiol C."/>
            <person name="Lahn B.T."/>
            <person name="Lawson H.A."/>
            <person name="Marklein A."/>
            <person name="Nielsen R."/>
            <person name="Vallender E.J."/>
            <person name="Clark A.G."/>
            <person name="Ferguson B."/>
            <person name="Hernandez R.D."/>
            <person name="Hirani K."/>
            <person name="Kehrer-Sawatzki H."/>
            <person name="Kolb J."/>
            <person name="Patil S."/>
            <person name="Pu L.-L."/>
            <person name="Ren Y."/>
            <person name="Smith D.G."/>
            <person name="Wheeler D.A."/>
            <person name="Schenck I."/>
            <person name="Ball E.V."/>
            <person name="Chen R."/>
            <person name="Cooper D.N."/>
            <person name="Giardine B."/>
            <person name="Hsu F."/>
            <person name="Kent W.J."/>
            <person name="Lesk A."/>
            <person name="Nelson D.L."/>
            <person name="O'brien W.E."/>
            <person name="Pruefer K."/>
            <person name="Stenson P.D."/>
            <person name="Wallace J.C."/>
            <person name="Ke H."/>
            <person name="Liu X.-M."/>
            <person name="Wang P."/>
            <person name="Xiang A.P."/>
            <person name="Yang F."/>
            <person name="Barber G.P."/>
            <person name="Haussler D."/>
            <person name="Karolchik D."/>
            <person name="Kern A.D."/>
            <person name="Kuhn R.M."/>
            <person name="Smith K.E."/>
            <person name="Zwieg A.S."/>
        </authorList>
    </citation>
    <scope>NUCLEOTIDE SEQUENCE [LARGE SCALE GENOMIC DNA]</scope>
    <source>
        <strain evidence="2">17573</strain>
    </source>
</reference>
<dbReference type="GeneTree" id="ENSGT00940000161627"/>
<dbReference type="PANTHER" id="PTHR46254">
    <property type="entry name" value="PROTEIN GVQW1-RELATED"/>
    <property type="match status" value="1"/>
</dbReference>
<organism evidence="1 2">
    <name type="scientific">Macaca mulatta</name>
    <name type="common">Rhesus macaque</name>
    <dbReference type="NCBI Taxonomy" id="9544"/>
    <lineage>
        <taxon>Eukaryota</taxon>
        <taxon>Metazoa</taxon>
        <taxon>Chordata</taxon>
        <taxon>Craniata</taxon>
        <taxon>Vertebrata</taxon>
        <taxon>Euteleostomi</taxon>
        <taxon>Mammalia</taxon>
        <taxon>Eutheria</taxon>
        <taxon>Euarchontoglires</taxon>
        <taxon>Primates</taxon>
        <taxon>Haplorrhini</taxon>
        <taxon>Catarrhini</taxon>
        <taxon>Cercopithecidae</taxon>
        <taxon>Cercopithecinae</taxon>
        <taxon>Macaca</taxon>
    </lineage>
</organism>
<accession>A0A5F7ZRM7</accession>
<dbReference type="Ensembl" id="ENSMMUT00000110277.1">
    <property type="protein sequence ID" value="ENSMMUP00000067287.1"/>
    <property type="gene ID" value="ENSMMUG00000061477.1"/>
</dbReference>
<reference evidence="1" key="2">
    <citation type="submission" date="2019-01" db="EMBL/GenBank/DDBJ databases">
        <authorList>
            <person name="Graves T."/>
            <person name="Eichler E.E."/>
            <person name="Wilson R.K."/>
        </authorList>
    </citation>
    <scope>NUCLEOTIDE SEQUENCE [LARGE SCALE GENOMIC DNA]</scope>
    <source>
        <strain evidence="1">17573</strain>
    </source>
</reference>
<evidence type="ECO:0000313" key="2">
    <source>
        <dbReference type="Proteomes" id="UP000006718"/>
    </source>
</evidence>
<evidence type="ECO:0000313" key="1">
    <source>
        <dbReference type="Ensembl" id="ENSMMUP00000067287.1"/>
    </source>
</evidence>
<dbReference type="PANTHER" id="PTHR46254:SF3">
    <property type="entry name" value="SECRETED PROTEIN"/>
    <property type="match status" value="1"/>
</dbReference>
<name>A0A5F7ZRM7_MACMU</name>
<dbReference type="InParanoid" id="A0A5F7ZRM7"/>